<name>A0A955KV37_9BACT</name>
<proteinExistence type="predicted"/>
<protein>
    <submittedName>
        <fullName evidence="1">Uncharacterized protein</fullName>
    </submittedName>
</protein>
<feature type="non-terminal residue" evidence="1">
    <location>
        <position position="1"/>
    </location>
</feature>
<evidence type="ECO:0000313" key="2">
    <source>
        <dbReference type="Proteomes" id="UP000748332"/>
    </source>
</evidence>
<evidence type="ECO:0000313" key="1">
    <source>
        <dbReference type="EMBL" id="MCA9374718.1"/>
    </source>
</evidence>
<accession>A0A955KV37</accession>
<reference evidence="1" key="1">
    <citation type="submission" date="2020-04" db="EMBL/GenBank/DDBJ databases">
        <authorList>
            <person name="Zhang T."/>
        </authorList>
    </citation>
    <scope>NUCLEOTIDE SEQUENCE</scope>
    <source>
        <strain evidence="1">HKST-UBA16</strain>
    </source>
</reference>
<gene>
    <name evidence="1" type="ORF">KC622_00130</name>
</gene>
<organism evidence="1 2">
    <name type="scientific">Candidatus Dojkabacteria bacterium</name>
    <dbReference type="NCBI Taxonomy" id="2099670"/>
    <lineage>
        <taxon>Bacteria</taxon>
        <taxon>Candidatus Dojkabacteria</taxon>
    </lineage>
</organism>
<dbReference type="AlphaFoldDB" id="A0A955KV37"/>
<reference evidence="1" key="2">
    <citation type="journal article" date="2021" name="Microbiome">
        <title>Successional dynamics and alternative stable states in a saline activated sludge microbial community over 9 years.</title>
        <authorList>
            <person name="Wang Y."/>
            <person name="Ye J."/>
            <person name="Ju F."/>
            <person name="Liu L."/>
            <person name="Boyd J.A."/>
            <person name="Deng Y."/>
            <person name="Parks D.H."/>
            <person name="Jiang X."/>
            <person name="Yin X."/>
            <person name="Woodcroft B.J."/>
            <person name="Tyson G.W."/>
            <person name="Hugenholtz P."/>
            <person name="Polz M.F."/>
            <person name="Zhang T."/>
        </authorList>
    </citation>
    <scope>NUCLEOTIDE SEQUENCE</scope>
    <source>
        <strain evidence="1">HKST-UBA16</strain>
    </source>
</reference>
<comment type="caution">
    <text evidence="1">The sequence shown here is derived from an EMBL/GenBank/DDBJ whole genome shotgun (WGS) entry which is preliminary data.</text>
</comment>
<sequence length="359" mass="40199">FLKFDIYLNNDLIKNYLLPVGSVDNMLVSKSSVNIGLEKDTYSVGETVLVNIDSTIEDPEKDTGQIRVYRTVKEHTSASQKGFEIYDSKQLEFDSDGQMEYEFTPLSDSEAQYVYSIVITDSSKSFPIAYRSVLVRPDHSVETGVLTLNEISASGEGFTVDFMYELDDSVGNEPENTVEKVQLEPITGLLTETSQSISRSETNQKEDYDLQWNTQHHATLQKVLISSNIYELNLLNTNGTLLDKWQLDLSNSLDLFSSENFVQTNLLIVPQEGSIFLKGTVESDEQGILAFYNSSHELVQSKELESGSSIEILLSLGNSIDPSEEWDICIYSFVSAHKKTSSLCEPIQINNILARSSPD</sequence>
<dbReference type="EMBL" id="JAGQLM010000006">
    <property type="protein sequence ID" value="MCA9374718.1"/>
    <property type="molecule type" value="Genomic_DNA"/>
</dbReference>
<dbReference type="Proteomes" id="UP000748332">
    <property type="component" value="Unassembled WGS sequence"/>
</dbReference>